<evidence type="ECO:0000256" key="3">
    <source>
        <dbReference type="PROSITE-ProRule" id="PRU01161"/>
    </source>
</evidence>
<evidence type="ECO:0000256" key="1">
    <source>
        <dbReference type="ARBA" id="ARBA00010240"/>
    </source>
</evidence>
<comment type="similarity">
    <text evidence="1">Belongs to the patatin family.</text>
</comment>
<dbReference type="RefSeq" id="WP_161830759.1">
    <property type="nucleotide sequence ID" value="NZ_AP028127.1"/>
</dbReference>
<evidence type="ECO:0000256" key="2">
    <source>
        <dbReference type="ARBA" id="ARBA00023098"/>
    </source>
</evidence>
<evidence type="ECO:0000313" key="5">
    <source>
        <dbReference type="EMBL" id="BEH91416.1"/>
    </source>
</evidence>
<protein>
    <submittedName>
        <fullName evidence="5">Patatin</fullName>
    </submittedName>
</protein>
<feature type="active site" description="Nucleophile" evidence="3">
    <location>
        <position position="53"/>
    </location>
</feature>
<dbReference type="PANTHER" id="PTHR32176:SF92">
    <property type="entry name" value="XYLOSE ISOMERASE"/>
    <property type="match status" value="1"/>
</dbReference>
<dbReference type="PROSITE" id="PS51635">
    <property type="entry name" value="PNPLA"/>
    <property type="match status" value="1"/>
</dbReference>
<evidence type="ECO:0000259" key="4">
    <source>
        <dbReference type="PROSITE" id="PS51635"/>
    </source>
</evidence>
<dbReference type="InterPro" id="IPR016035">
    <property type="entry name" value="Acyl_Trfase/lysoPLipase"/>
</dbReference>
<dbReference type="PANTHER" id="PTHR32176">
    <property type="entry name" value="XYLOSE ISOMERASE"/>
    <property type="match status" value="1"/>
</dbReference>
<dbReference type="Pfam" id="PF01734">
    <property type="entry name" value="Patatin"/>
    <property type="match status" value="1"/>
</dbReference>
<keyword evidence="6" id="KW-1185">Reference proteome</keyword>
<proteinExistence type="inferred from homology"/>
<organism evidence="5 6">
    <name type="scientific">Turicibacter faecis</name>
    <dbReference type="NCBI Taxonomy" id="2963365"/>
    <lineage>
        <taxon>Bacteria</taxon>
        <taxon>Bacillati</taxon>
        <taxon>Bacillota</taxon>
        <taxon>Erysipelotrichia</taxon>
        <taxon>Erysipelotrichales</taxon>
        <taxon>Turicibacteraceae</taxon>
        <taxon>Turicibacter</taxon>
    </lineage>
</organism>
<sequence length="345" mass="39096">MKKKICILSIDGGGIRGIIPAKILVRLEKLLQEYSRNPQARISDYFDLIAGTSTGSILTGLYLCPSDGERKMAKYTAQQALDLYLNEGAKLFQRSWKTKFFDYFGLLNPLYKENRLEDILTEYIGDLRLSELLKPCLIPSYDIESGKAVFFNQVTAIKDKSRDLLVKDVIRASTAAPTYFPVKNVLNPVHHHSHTFIDGGLVANNPTLCAYIEACKFEGYSDTDDIMILSLGTGARDQTYQYQHSKRWGKVGWIVPLIHIYGSVGSQTVDHQLVQLYQRHHIRSQYVRIEPNLGSFGVSHAMDDVSIKNILALEAVGERMVEEYDEQLKSFVRQLCLNHDLKVSK</sequence>
<dbReference type="Gene3D" id="3.40.1090.10">
    <property type="entry name" value="Cytosolic phospholipase A2 catalytic domain"/>
    <property type="match status" value="1"/>
</dbReference>
<gene>
    <name evidence="5" type="ORF">T23_15180</name>
</gene>
<dbReference type="SUPFAM" id="SSF52151">
    <property type="entry name" value="FabD/lysophospholipase-like"/>
    <property type="match status" value="1"/>
</dbReference>
<accession>A0ABM8INP8</accession>
<keyword evidence="3" id="KW-0442">Lipid degradation</keyword>
<dbReference type="EMBL" id="AP028127">
    <property type="protein sequence ID" value="BEH91416.1"/>
    <property type="molecule type" value="Genomic_DNA"/>
</dbReference>
<feature type="active site" description="Proton acceptor" evidence="3">
    <location>
        <position position="198"/>
    </location>
</feature>
<name>A0ABM8INP8_9FIRM</name>
<feature type="domain" description="PNPLA" evidence="4">
    <location>
        <begin position="8"/>
        <end position="211"/>
    </location>
</feature>
<keyword evidence="3" id="KW-0378">Hydrolase</keyword>
<keyword evidence="2 3" id="KW-0443">Lipid metabolism</keyword>
<reference evidence="5" key="1">
    <citation type="journal article" date="2024" name="Int. J. Syst. Evol. Microbiol.">
        <title>Turicibacter faecis sp. nov., isolated from faeces of heart failure mouse model.</title>
        <authorList>
            <person name="Imamura Y."/>
            <person name="Motooka D."/>
            <person name="Nakajima Y."/>
            <person name="Ito S."/>
            <person name="Kitakaze M."/>
            <person name="Iida T."/>
            <person name="Nakamura S."/>
        </authorList>
    </citation>
    <scope>NUCLEOTIDE SEQUENCE</scope>
    <source>
        <strain evidence="5">TC023</strain>
    </source>
</reference>
<dbReference type="InterPro" id="IPR002641">
    <property type="entry name" value="PNPLA_dom"/>
</dbReference>
<feature type="short sequence motif" description="DGA/G" evidence="3">
    <location>
        <begin position="198"/>
        <end position="200"/>
    </location>
</feature>
<feature type="short sequence motif" description="GXSXG" evidence="3">
    <location>
        <begin position="51"/>
        <end position="55"/>
    </location>
</feature>
<feature type="short sequence motif" description="GXGXXG" evidence="3">
    <location>
        <begin position="12"/>
        <end position="17"/>
    </location>
</feature>
<evidence type="ECO:0000313" key="6">
    <source>
        <dbReference type="Proteomes" id="UP001432099"/>
    </source>
</evidence>
<dbReference type="Proteomes" id="UP001432099">
    <property type="component" value="Chromosome"/>
</dbReference>